<dbReference type="NCBIfam" id="TIGR00665">
    <property type="entry name" value="DnaB"/>
    <property type="match status" value="1"/>
</dbReference>
<evidence type="ECO:0000256" key="12">
    <source>
        <dbReference type="ARBA" id="ARBA00023235"/>
    </source>
</evidence>
<dbReference type="RefSeq" id="WP_264827257.1">
    <property type="nucleotide sequence ID" value="NZ_JAKNQT010000004.1"/>
</dbReference>
<name>A0ABT4IS03_9GAMM</name>
<evidence type="ECO:0000256" key="1">
    <source>
        <dbReference type="ARBA" id="ARBA00008428"/>
    </source>
</evidence>
<evidence type="ECO:0000256" key="14">
    <source>
        <dbReference type="ARBA" id="ARBA00048954"/>
    </source>
</evidence>
<keyword evidence="12" id="KW-0413">Isomerase</keyword>
<keyword evidence="9 16" id="KW-0067">ATP-binding</keyword>
<dbReference type="PANTHER" id="PTHR30153">
    <property type="entry name" value="REPLICATIVE DNA HELICASE DNAB"/>
    <property type="match status" value="1"/>
</dbReference>
<evidence type="ECO:0000313" key="19">
    <source>
        <dbReference type="EMBL" id="MCZ0925804.1"/>
    </source>
</evidence>
<evidence type="ECO:0000256" key="5">
    <source>
        <dbReference type="ARBA" id="ARBA00022741"/>
    </source>
</evidence>
<comment type="function">
    <text evidence="13">The intein is an endonuclease.</text>
</comment>
<dbReference type="SUPFAM" id="SSF51294">
    <property type="entry name" value="Hedgehog/intein (Hint) domain"/>
    <property type="match status" value="1"/>
</dbReference>
<dbReference type="NCBIfam" id="NF004384">
    <property type="entry name" value="PRK05748.1"/>
    <property type="match status" value="1"/>
</dbReference>
<dbReference type="InterPro" id="IPR030934">
    <property type="entry name" value="Intein_C"/>
</dbReference>
<dbReference type="PRINTS" id="PR00379">
    <property type="entry name" value="INTEIN"/>
</dbReference>
<evidence type="ECO:0000256" key="6">
    <source>
        <dbReference type="ARBA" id="ARBA00022801"/>
    </source>
</evidence>
<dbReference type="PROSITE" id="PS50817">
    <property type="entry name" value="INTEIN_N_TER"/>
    <property type="match status" value="1"/>
</dbReference>
<keyword evidence="6 16" id="KW-0378">Hydrolase</keyword>
<dbReference type="Gene3D" id="2.170.16.10">
    <property type="entry name" value="Hedgehog/Intein (Hint) domain"/>
    <property type="match status" value="2"/>
</dbReference>
<dbReference type="InterPro" id="IPR006141">
    <property type="entry name" value="Intein_N"/>
</dbReference>
<dbReference type="SMART" id="SM00305">
    <property type="entry name" value="HintC"/>
    <property type="match status" value="1"/>
</dbReference>
<dbReference type="PROSITE" id="PS50818">
    <property type="entry name" value="INTEIN_C_TER"/>
    <property type="match status" value="1"/>
</dbReference>
<keyword evidence="8" id="KW-0068">Autocatalytic cleavage</keyword>
<dbReference type="InterPro" id="IPR003586">
    <property type="entry name" value="Hint_dom_C"/>
</dbReference>
<dbReference type="SUPFAM" id="SSF52540">
    <property type="entry name" value="P-loop containing nucleoside triphosphate hydrolases"/>
    <property type="match status" value="1"/>
</dbReference>
<dbReference type="GO" id="GO:0016787">
    <property type="term" value="F:hydrolase activity"/>
    <property type="evidence" value="ECO:0007669"/>
    <property type="project" value="UniProtKB-KW"/>
</dbReference>
<evidence type="ECO:0000259" key="17">
    <source>
        <dbReference type="PROSITE" id="PS50819"/>
    </source>
</evidence>
<evidence type="ECO:0000256" key="7">
    <source>
        <dbReference type="ARBA" id="ARBA00022806"/>
    </source>
</evidence>
<dbReference type="Gene3D" id="1.10.860.10">
    <property type="entry name" value="DNAb Helicase, Chain A"/>
    <property type="match status" value="1"/>
</dbReference>
<evidence type="ECO:0000256" key="9">
    <source>
        <dbReference type="ARBA" id="ARBA00022840"/>
    </source>
</evidence>
<dbReference type="NCBIfam" id="NF005852">
    <property type="entry name" value="PRK07773.1"/>
    <property type="match status" value="1"/>
</dbReference>
<dbReference type="CDD" id="cd00081">
    <property type="entry name" value="Hint"/>
    <property type="match status" value="1"/>
</dbReference>
<dbReference type="EMBL" id="JAKNQU010000001">
    <property type="protein sequence ID" value="MCZ0925804.1"/>
    <property type="molecule type" value="Genomic_DNA"/>
</dbReference>
<dbReference type="InterPro" id="IPR027434">
    <property type="entry name" value="Homing_endonucl"/>
</dbReference>
<feature type="domain" description="SF4 helicase" evidence="18">
    <location>
        <begin position="811"/>
        <end position="872"/>
    </location>
</feature>
<sequence length="879" mass="97230">MQDQPPADKETAALKLPPHSLEAEQSVLGGLMLDNQAWDGISDRLVADDFYRYEHRLVFNVMIHLAESGQPMDVVTLSEALEDRDQLDTVGGLAFLAELARNTPSASNIRAYSDIVRERATLRKLIRAANQIAEGAFAPQGRPADELLNEAERLVFQIAEERPKTGGPIGMSDLLTKAVDRIDELFNLKGQMTGLSSGFRDLDDMTSGLQPSDLVIIAGRPSMGKTTFAMNLVEHAVISSDKPVMVFSMEMPAESLMLRMLSSLGRIDQTRVRTGQLEDEDWPRLTSAVNLLKDKQLFIDDTAALSPNEMRSRIRRVVREHGNMAMIMIDYLQLMQISGFSENRTGEISEISRSLKGLAKEFNCPVVALSQLNRSLEQRPNKRPVMSDLRECVTGDTLVTLETGERAPIRELVGQTPNVISMAESGKLQPAKTDLIWSVGVKPVFEVTLASGRRVRCTGEHRLKALWGWKTVASLETGDRLAISRQLAEPDSPSVWDEHAIILMAHLLGDGSYVKGQPLRYTTASEANSEAVTQAATQFGSTVTRHTGRGNWHQLVIAGNGNRWHASGVGAWLKSLGVFGQRSADKHIPRELFKLSNDQIALFLRHLWATDGSITTDANQRTRIYFSTVSRRLIDDVAALLLRFGIVARIRRVVSGEGGGWYTADISSVEQQRRYAEYIGAFGHQKDAMDNWLASAVANSNTNIDTLPQEVFEYVKQAMGAKGISQRKMASMRNTAHGGSAHFSYSPSRKTLSHYADLLENQALKQIATSDLFWDKVVEVRACGEEEVFDLTVPGNACWLANDIVSHNSGAIEQDADVIAFVYRDEVYNPDNPDNQGIAELIIGKQRNGPIGTVHMAFIGRYTRFEDLAPDSYGEAFGD</sequence>
<dbReference type="Gene3D" id="3.40.50.300">
    <property type="entry name" value="P-loop containing nucleotide triphosphate hydrolases"/>
    <property type="match status" value="2"/>
</dbReference>
<keyword evidence="7 16" id="KW-0347">Helicase</keyword>
<dbReference type="InterPro" id="IPR036185">
    <property type="entry name" value="DNA_heli_DnaB-like_N_sf"/>
</dbReference>
<dbReference type="Pfam" id="PF03796">
    <property type="entry name" value="DnaB_C"/>
    <property type="match status" value="1"/>
</dbReference>
<dbReference type="InterPro" id="IPR016136">
    <property type="entry name" value="DNA_helicase_N/primase_C"/>
</dbReference>
<accession>A0ABT4IS03</accession>
<evidence type="ECO:0000256" key="3">
    <source>
        <dbReference type="ARBA" id="ARBA00022705"/>
    </source>
</evidence>
<evidence type="ECO:0000256" key="10">
    <source>
        <dbReference type="ARBA" id="ARBA00023000"/>
    </source>
</evidence>
<keyword evidence="11 16" id="KW-0238">DNA-binding</keyword>
<comment type="catalytic activity">
    <reaction evidence="14 16">
        <text>ATP + H2O = ADP + phosphate + H(+)</text>
        <dbReference type="Rhea" id="RHEA:13065"/>
        <dbReference type="ChEBI" id="CHEBI:15377"/>
        <dbReference type="ChEBI" id="CHEBI:15378"/>
        <dbReference type="ChEBI" id="CHEBI:30616"/>
        <dbReference type="ChEBI" id="CHEBI:43474"/>
        <dbReference type="ChEBI" id="CHEBI:456216"/>
        <dbReference type="EC" id="5.6.2.3"/>
    </reaction>
</comment>
<dbReference type="Pfam" id="PF00772">
    <property type="entry name" value="DnaB"/>
    <property type="match status" value="1"/>
</dbReference>
<proteinExistence type="inferred from homology"/>
<keyword evidence="20" id="KW-1185">Reference proteome</keyword>
<keyword evidence="10" id="KW-0651">Protein splicing</keyword>
<evidence type="ECO:0000256" key="13">
    <source>
        <dbReference type="ARBA" id="ARBA00044940"/>
    </source>
</evidence>
<comment type="function">
    <text evidence="16">The main replicative DNA helicase, it participates in initiation and elongation during chromosome replication. Travels ahead of the DNA replisome, separating dsDNA into templates for DNA synthesis. A processive ATP-dependent 5'-3' DNA helicase it has DNA-dependent ATPase activity.</text>
</comment>
<evidence type="ECO:0000313" key="20">
    <source>
        <dbReference type="Proteomes" id="UP001321125"/>
    </source>
</evidence>
<dbReference type="NCBIfam" id="TIGR01445">
    <property type="entry name" value="intein_Nterm"/>
    <property type="match status" value="1"/>
</dbReference>
<evidence type="ECO:0000256" key="2">
    <source>
        <dbReference type="ARBA" id="ARBA00022515"/>
    </source>
</evidence>
<evidence type="ECO:0000259" key="18">
    <source>
        <dbReference type="PROSITE" id="PS51199"/>
    </source>
</evidence>
<feature type="domain" description="DOD-type homing endonuclease" evidence="17">
    <location>
        <begin position="503"/>
        <end position="646"/>
    </location>
</feature>
<dbReference type="InterPro" id="IPR007692">
    <property type="entry name" value="DNA_helicase_DnaB"/>
</dbReference>
<dbReference type="InterPro" id="IPR003587">
    <property type="entry name" value="Hint_dom_N"/>
</dbReference>
<dbReference type="InterPro" id="IPR027417">
    <property type="entry name" value="P-loop_NTPase"/>
</dbReference>
<evidence type="ECO:0000256" key="8">
    <source>
        <dbReference type="ARBA" id="ARBA00022813"/>
    </source>
</evidence>
<evidence type="ECO:0000256" key="4">
    <source>
        <dbReference type="ARBA" id="ARBA00022737"/>
    </source>
</evidence>
<dbReference type="InterPro" id="IPR036844">
    <property type="entry name" value="Hint_dom_sf"/>
</dbReference>
<reference evidence="19 20" key="1">
    <citation type="submission" date="2022-02" db="EMBL/GenBank/DDBJ databases">
        <title>Study of halophilic communities from a Mexican lake.</title>
        <authorList>
            <person name="Hernandez-Soto L.M."/>
            <person name="Martinez-Abarca F."/>
            <person name="Ramirez-Saad H.C."/>
            <person name="Aguirre-Garrido J.F."/>
        </authorList>
    </citation>
    <scope>NUCLEOTIDE SEQUENCE [LARGE SCALE GENOMIC DNA]</scope>
    <source>
        <strain evidence="19 20">Hjan13</strain>
    </source>
</reference>
<dbReference type="EC" id="5.6.2.3" evidence="15 16"/>
<dbReference type="InterPro" id="IPR007694">
    <property type="entry name" value="DNA_helicase_DnaB-like_C"/>
</dbReference>
<dbReference type="PANTHER" id="PTHR30153:SF2">
    <property type="entry name" value="REPLICATIVE DNA HELICASE"/>
    <property type="match status" value="1"/>
</dbReference>
<evidence type="ECO:0000256" key="15">
    <source>
        <dbReference type="NCBIfam" id="TIGR00665"/>
    </source>
</evidence>
<dbReference type="NCBIfam" id="TIGR01443">
    <property type="entry name" value="intein_Cterm"/>
    <property type="match status" value="1"/>
</dbReference>
<gene>
    <name evidence="19" type="ORF">L0635_01745</name>
</gene>
<comment type="similarity">
    <text evidence="1 16">Belongs to the helicase family. DnaB subfamily.</text>
</comment>
<dbReference type="CDD" id="cd00984">
    <property type="entry name" value="DnaB_C"/>
    <property type="match status" value="1"/>
</dbReference>
<dbReference type="PROSITE" id="PS50819">
    <property type="entry name" value="INTEIN_ENDONUCLEASE"/>
    <property type="match status" value="1"/>
</dbReference>
<evidence type="ECO:0000256" key="11">
    <source>
        <dbReference type="ARBA" id="ARBA00023125"/>
    </source>
</evidence>
<keyword evidence="3 16" id="KW-0235">DNA replication</keyword>
<keyword evidence="4" id="KW-0677">Repeat</keyword>
<feature type="domain" description="SF4 helicase" evidence="18">
    <location>
        <begin position="188"/>
        <end position="393"/>
    </location>
</feature>
<dbReference type="SUPFAM" id="SSF48024">
    <property type="entry name" value="N-terminal domain of DnaB helicase"/>
    <property type="match status" value="1"/>
</dbReference>
<dbReference type="Pfam" id="PF14528">
    <property type="entry name" value="LAGLIDADG_3"/>
    <property type="match status" value="1"/>
</dbReference>
<dbReference type="InterPro" id="IPR004042">
    <property type="entry name" value="Intein_endonuc_central"/>
</dbReference>
<dbReference type="PROSITE" id="PS51199">
    <property type="entry name" value="SF4_HELICASE"/>
    <property type="match status" value="2"/>
</dbReference>
<protein>
    <recommendedName>
        <fullName evidence="15 16">Replicative DNA helicase</fullName>
        <ecNumber evidence="15 16">5.6.2.3</ecNumber>
    </recommendedName>
</protein>
<keyword evidence="5 16" id="KW-0547">Nucleotide-binding</keyword>
<dbReference type="SMART" id="SM00306">
    <property type="entry name" value="HintN"/>
    <property type="match status" value="1"/>
</dbReference>
<dbReference type="InterPro" id="IPR007693">
    <property type="entry name" value="DNA_helicase_DnaB-like_N"/>
</dbReference>
<dbReference type="SUPFAM" id="SSF55608">
    <property type="entry name" value="Homing endonucleases"/>
    <property type="match status" value="1"/>
</dbReference>
<dbReference type="Gene3D" id="3.10.28.10">
    <property type="entry name" value="Homing endonucleases"/>
    <property type="match status" value="1"/>
</dbReference>
<dbReference type="InterPro" id="IPR004860">
    <property type="entry name" value="LAGLIDADG_dom"/>
</dbReference>
<dbReference type="Proteomes" id="UP001321125">
    <property type="component" value="Unassembled WGS sequence"/>
</dbReference>
<keyword evidence="2 16" id="KW-0639">Primosome</keyword>
<dbReference type="InterPro" id="IPR006142">
    <property type="entry name" value="INTEIN"/>
</dbReference>
<comment type="caution">
    <text evidence="19">The sequence shown here is derived from an EMBL/GenBank/DDBJ whole genome shotgun (WGS) entry which is preliminary data.</text>
</comment>
<dbReference type="Pfam" id="PF14890">
    <property type="entry name" value="Intein_splicing"/>
    <property type="match status" value="1"/>
</dbReference>
<dbReference type="GO" id="GO:0003678">
    <property type="term" value="F:DNA helicase activity"/>
    <property type="evidence" value="ECO:0007669"/>
    <property type="project" value="UniProtKB-EC"/>
</dbReference>
<evidence type="ECO:0000256" key="16">
    <source>
        <dbReference type="RuleBase" id="RU362085"/>
    </source>
</evidence>
<organism evidence="19 20">
    <name type="scientific">Vreelandella janggokensis</name>
    <dbReference type="NCBI Taxonomy" id="370767"/>
    <lineage>
        <taxon>Bacteria</taxon>
        <taxon>Pseudomonadati</taxon>
        <taxon>Pseudomonadota</taxon>
        <taxon>Gammaproteobacteria</taxon>
        <taxon>Oceanospirillales</taxon>
        <taxon>Halomonadaceae</taxon>
        <taxon>Vreelandella</taxon>
    </lineage>
</organism>